<keyword evidence="1" id="KW-0175">Coiled coil</keyword>
<feature type="transmembrane region" description="Helical" evidence="2">
    <location>
        <begin position="331"/>
        <end position="363"/>
    </location>
</feature>
<name>A0ABN8GHM9_9BACL</name>
<keyword evidence="2" id="KW-0472">Membrane</keyword>
<sequence length="621" mass="69891">MDDNKLTEVELKNISQLVYLDIINSRGINTDIENLYIKKGEKITIGEVIDYYTAGEGLKELKQRYPKELNGVEEWKQWVQLLHTMDTDKYQDWEITNVVSNNRQNESGFVAFTVDTKNGAQVAAFRGSEPLDKPYYRNDWKNNGTTAYELESVQQRDAAEYMRHFGQGGDYGLYLTGHSLGGNLALYSSFVMTDEQRKRLISASTYNAPGFNKGLLAQFQSRIDEMNENGQIREFRNKHDIVPALFTNPSDGIYIDTTSEELTGFSHHSLFSFAQDDESTFHRSDSQMRAVIPNIVHHVTVGLEVVPNFLKETLVREVFKIWDGDIEIQHILFAAAAVAAIFIAGPVAVLVGALKVVLALYVIGFIIDKVIPWIKEGIANITEMVETFFDEAVEYITNLVFQAVDAAKLIGSKVVQFTQQVKGAVTQFFKDLKDGFNRFVADTIKFVEAQKERFIKLKDQAVKKLGDIFNSVKSAITRKKDEIVSDVRSFTDKLIGEIKSKIKTVAKIAVSAASAARAAQIKANLNRLEALHESLKQKEDQISDVISRILCIASDVNASVSGAYPESYVRAQLRELQSVCEEVRAKERRVSETLKQQSEAVKYSVYTYRSTEARLSALARA</sequence>
<gene>
    <name evidence="3" type="ORF">PAECIP111892_02956</name>
</gene>
<organism evidence="3 4">
    <name type="scientific">Paenibacillus auburnensis</name>
    <dbReference type="NCBI Taxonomy" id="2905649"/>
    <lineage>
        <taxon>Bacteria</taxon>
        <taxon>Bacillati</taxon>
        <taxon>Bacillota</taxon>
        <taxon>Bacilli</taxon>
        <taxon>Bacillales</taxon>
        <taxon>Paenibacillaceae</taxon>
        <taxon>Paenibacillus</taxon>
    </lineage>
</organism>
<dbReference type="InterPro" id="IPR024499">
    <property type="entry name" value="Mbeg1-like"/>
</dbReference>
<dbReference type="RefSeq" id="WP_236334320.1">
    <property type="nucleotide sequence ID" value="NZ_CAKMMG010000003.1"/>
</dbReference>
<proteinExistence type="predicted"/>
<keyword evidence="4" id="KW-1185">Reference proteome</keyword>
<dbReference type="Proteomes" id="UP000838324">
    <property type="component" value="Unassembled WGS sequence"/>
</dbReference>
<evidence type="ECO:0008006" key="5">
    <source>
        <dbReference type="Google" id="ProtNLM"/>
    </source>
</evidence>
<feature type="coiled-coil region" evidence="1">
    <location>
        <begin position="518"/>
        <end position="548"/>
    </location>
</feature>
<accession>A0ABN8GHM9</accession>
<dbReference type="Pfam" id="PF11187">
    <property type="entry name" value="Mbeg1-like"/>
    <property type="match status" value="1"/>
</dbReference>
<evidence type="ECO:0000256" key="2">
    <source>
        <dbReference type="SAM" id="Phobius"/>
    </source>
</evidence>
<evidence type="ECO:0000313" key="3">
    <source>
        <dbReference type="EMBL" id="CAH1207652.1"/>
    </source>
</evidence>
<keyword evidence="2" id="KW-0812">Transmembrane</keyword>
<keyword evidence="2" id="KW-1133">Transmembrane helix</keyword>
<dbReference type="InterPro" id="IPR029058">
    <property type="entry name" value="AB_hydrolase_fold"/>
</dbReference>
<comment type="caution">
    <text evidence="3">The sequence shown here is derived from an EMBL/GenBank/DDBJ whole genome shotgun (WGS) entry which is preliminary data.</text>
</comment>
<protein>
    <recommendedName>
        <fullName evidence="5">DUF2974 domain-containing protein</fullName>
    </recommendedName>
</protein>
<dbReference type="SUPFAM" id="SSF53474">
    <property type="entry name" value="alpha/beta-Hydrolases"/>
    <property type="match status" value="1"/>
</dbReference>
<dbReference type="Gene3D" id="3.40.50.1820">
    <property type="entry name" value="alpha/beta hydrolase"/>
    <property type="match status" value="1"/>
</dbReference>
<evidence type="ECO:0000256" key="1">
    <source>
        <dbReference type="SAM" id="Coils"/>
    </source>
</evidence>
<reference evidence="3" key="1">
    <citation type="submission" date="2022-01" db="EMBL/GenBank/DDBJ databases">
        <authorList>
            <person name="Criscuolo A."/>
        </authorList>
    </citation>
    <scope>NUCLEOTIDE SEQUENCE</scope>
    <source>
        <strain evidence="3">CIP111892</strain>
    </source>
</reference>
<dbReference type="EMBL" id="CAKMMG010000003">
    <property type="protein sequence ID" value="CAH1207652.1"/>
    <property type="molecule type" value="Genomic_DNA"/>
</dbReference>
<evidence type="ECO:0000313" key="4">
    <source>
        <dbReference type="Proteomes" id="UP000838324"/>
    </source>
</evidence>